<feature type="compositionally biased region" description="Basic and acidic residues" evidence="3">
    <location>
        <begin position="211"/>
        <end position="223"/>
    </location>
</feature>
<dbReference type="CDD" id="cd12432">
    <property type="entry name" value="RRM_ACINU"/>
    <property type="match status" value="1"/>
</dbReference>
<accession>A0A8J2HJF5</accession>
<keyword evidence="1 2" id="KW-0694">RNA-binding</keyword>
<feature type="region of interest" description="Disordered" evidence="3">
    <location>
        <begin position="801"/>
        <end position="842"/>
    </location>
</feature>
<name>A0A8J2HJF5_COTCN</name>
<feature type="compositionally biased region" description="Basic and acidic residues" evidence="3">
    <location>
        <begin position="416"/>
        <end position="444"/>
    </location>
</feature>
<feature type="region of interest" description="Disordered" evidence="3">
    <location>
        <begin position="857"/>
        <end position="910"/>
    </location>
</feature>
<evidence type="ECO:0000256" key="2">
    <source>
        <dbReference type="PROSITE-ProRule" id="PRU00176"/>
    </source>
</evidence>
<dbReference type="InterPro" id="IPR012677">
    <property type="entry name" value="Nucleotide-bd_a/b_plait_sf"/>
</dbReference>
<dbReference type="InterPro" id="IPR000504">
    <property type="entry name" value="RRM_dom"/>
</dbReference>
<feature type="compositionally biased region" description="Basic residues" evidence="3">
    <location>
        <begin position="962"/>
        <end position="971"/>
    </location>
</feature>
<keyword evidence="6" id="KW-1185">Reference proteome</keyword>
<dbReference type="InterPro" id="IPR032552">
    <property type="entry name" value="RSB_motif"/>
</dbReference>
<feature type="compositionally biased region" description="Polar residues" evidence="3">
    <location>
        <begin position="253"/>
        <end position="266"/>
    </location>
</feature>
<feature type="compositionally biased region" description="Basic residues" evidence="3">
    <location>
        <begin position="26"/>
        <end position="35"/>
    </location>
</feature>
<feature type="compositionally biased region" description="Polar residues" evidence="3">
    <location>
        <begin position="140"/>
        <end position="149"/>
    </location>
</feature>
<dbReference type="InterPro" id="IPR052793">
    <property type="entry name" value="EJC-associated_protein"/>
</dbReference>
<dbReference type="AlphaFoldDB" id="A0A8J2HJF5"/>
<evidence type="ECO:0000313" key="5">
    <source>
        <dbReference type="EMBL" id="CAG5097217.1"/>
    </source>
</evidence>
<evidence type="ECO:0000259" key="4">
    <source>
        <dbReference type="PROSITE" id="PS50102"/>
    </source>
</evidence>
<feature type="compositionally biased region" description="Basic and acidic residues" evidence="3">
    <location>
        <begin position="371"/>
        <end position="408"/>
    </location>
</feature>
<comment type="caution">
    <text evidence="5">The sequence shown here is derived from an EMBL/GenBank/DDBJ whole genome shotgun (WGS) entry which is preliminary data.</text>
</comment>
<proteinExistence type="predicted"/>
<dbReference type="Proteomes" id="UP000786811">
    <property type="component" value="Unassembled WGS sequence"/>
</dbReference>
<dbReference type="PROSITE" id="PS50102">
    <property type="entry name" value="RRM"/>
    <property type="match status" value="1"/>
</dbReference>
<feature type="compositionally biased region" description="Basic and acidic residues" evidence="3">
    <location>
        <begin position="801"/>
        <end position="822"/>
    </location>
</feature>
<feature type="compositionally biased region" description="Basic and acidic residues" evidence="3">
    <location>
        <begin position="899"/>
        <end position="910"/>
    </location>
</feature>
<dbReference type="PANTHER" id="PTHR46589:SF1">
    <property type="entry name" value="APOPTOTIC CHROMATIN CONDENSATION INDUCER IN THE NUCLEUS"/>
    <property type="match status" value="1"/>
</dbReference>
<dbReference type="Pfam" id="PF16294">
    <property type="entry name" value="RSB_motif"/>
    <property type="match status" value="1"/>
</dbReference>
<evidence type="ECO:0000256" key="1">
    <source>
        <dbReference type="ARBA" id="ARBA00022884"/>
    </source>
</evidence>
<dbReference type="SUPFAM" id="SSF54928">
    <property type="entry name" value="RNA-binding domain, RBD"/>
    <property type="match status" value="1"/>
</dbReference>
<dbReference type="EMBL" id="CAJNRD030001121">
    <property type="protein sequence ID" value="CAG5097217.1"/>
    <property type="molecule type" value="Genomic_DNA"/>
</dbReference>
<evidence type="ECO:0000256" key="3">
    <source>
        <dbReference type="SAM" id="MobiDB-lite"/>
    </source>
</evidence>
<dbReference type="GO" id="GO:0061574">
    <property type="term" value="C:ASAP complex"/>
    <property type="evidence" value="ECO:0007669"/>
    <property type="project" value="TreeGrafter"/>
</dbReference>
<feature type="region of interest" description="Disordered" evidence="3">
    <location>
        <begin position="371"/>
        <end position="722"/>
    </location>
</feature>
<organism evidence="5 6">
    <name type="scientific">Cotesia congregata</name>
    <name type="common">Parasitoid wasp</name>
    <name type="synonym">Apanteles congregatus</name>
    <dbReference type="NCBI Taxonomy" id="51543"/>
    <lineage>
        <taxon>Eukaryota</taxon>
        <taxon>Metazoa</taxon>
        <taxon>Ecdysozoa</taxon>
        <taxon>Arthropoda</taxon>
        <taxon>Hexapoda</taxon>
        <taxon>Insecta</taxon>
        <taxon>Pterygota</taxon>
        <taxon>Neoptera</taxon>
        <taxon>Endopterygota</taxon>
        <taxon>Hymenoptera</taxon>
        <taxon>Apocrita</taxon>
        <taxon>Ichneumonoidea</taxon>
        <taxon>Braconidae</taxon>
        <taxon>Microgastrinae</taxon>
        <taxon>Cotesia</taxon>
    </lineage>
</organism>
<feature type="compositionally biased region" description="Basic residues" evidence="3">
    <location>
        <begin position="458"/>
        <end position="469"/>
    </location>
</feature>
<dbReference type="InterPro" id="IPR035979">
    <property type="entry name" value="RBD_domain_sf"/>
</dbReference>
<dbReference type="InterPro" id="IPR034257">
    <property type="entry name" value="Acinus_RRM"/>
</dbReference>
<feature type="compositionally biased region" description="Basic and acidic residues" evidence="3">
    <location>
        <begin position="940"/>
        <end position="961"/>
    </location>
</feature>
<dbReference type="PANTHER" id="PTHR46589">
    <property type="entry name" value="APOPTOTIC CHROMATIN CONDENSATION INDUCER IN THE NUCLEUS"/>
    <property type="match status" value="1"/>
</dbReference>
<feature type="compositionally biased region" description="Basic and acidic residues" evidence="3">
    <location>
        <begin position="661"/>
        <end position="699"/>
    </location>
</feature>
<dbReference type="GO" id="GO:0003723">
    <property type="term" value="F:RNA binding"/>
    <property type="evidence" value="ECO:0007669"/>
    <property type="project" value="UniProtKB-UniRule"/>
</dbReference>
<feature type="compositionally biased region" description="Basic and acidic residues" evidence="3">
    <location>
        <begin position="70"/>
        <end position="88"/>
    </location>
</feature>
<evidence type="ECO:0000313" key="6">
    <source>
        <dbReference type="Proteomes" id="UP000786811"/>
    </source>
</evidence>
<reference evidence="5" key="1">
    <citation type="submission" date="2021-04" db="EMBL/GenBank/DDBJ databases">
        <authorList>
            <person name="Chebbi M.A.C M."/>
        </authorList>
    </citation>
    <scope>NUCLEOTIDE SEQUENCE</scope>
</reference>
<sequence length="971" mass="110092">IIKMRRKSERNKSKSSPEKKVEKPTRKSTRRRAKRSPSSSPERENSNDVDTLTSSDKEPTVAYKTRLHASAKDRDNVENVVEEPEKVSSTDTSVVAKQQQQQQQQQQVDEEIEDGGSVWKAARADASPGEIPKLKLCRQRNLSETSDVSLSRKRSSKWQESGSEGIAEEVDSADEKPATSSSSSSHKTMTTTTLGGDEPADDPSSTIPARDSGEEVSDCKEFLSENASTELSHDKQNIDRPPLVDTVHDQTNDESTNTSCINNDTIVSEASIPADDTTPDHSKTDCCVETTTTEEVIQSQGEKVPEENQDVAPNSENPEVEIKVEEAEIKVEACTEVEKLSTDKEVDEEKVTESEETITKVEETITEIEKPAEEIKPVEKIDVKKENEKIVTEEEVENKEVDNDKKESGEEEEEDKEKNELVKEEARKDTSSEDEREKKKDRSRSTSNDEESKENVKRTRRTTRRKHRDKYRDSSNSDTAESDDEGVRKSDKEEEGLKLEATPEKSPFAQEATEATDRSSETEIVLTHQNDSIAEMDVDEVQNDANEPNTPPPEKSQVSAAPASVKPNKVNLKRSFTRVVGEKAEKKEVDKNDASHNKENHVSGDQVEGSIIPKRRRWGTLSTDTPPTLSISTDSLKALVPGAKPLPMSEVRLSKDDDEERDRRKEKEKRHSANEGPVEKKKDDAETTKVEPAKSDNHIAARRKISIVKDLPTKSPSPLPAQPTNVLLIKNLVRPFTLNQIRELLSRTGTIVENGFWMDRIKSKCFVEYSNEDQAFETRQALHGISWPLSNPKKLQVEYATKEDMEQARESSKDQVPPRKTESITAADAWQPEWGREEKTNSAAKVTVVREWDLGKEDGHHLMKEKDREKKEIEKKRRQRSHSPAANQHLPAPARKFKKKEDDPPPAKLLDDLFRKTKATPCIYWLPLTNEQIVVKEEMRRQHMAEHARRLEEMRRAERNRDSRRRRSPRK</sequence>
<protein>
    <submittedName>
        <fullName evidence="5">Similar to Acin1: Apoptotic chromatin condensation inducer in the nucleus (Mus musculus)</fullName>
    </submittedName>
</protein>
<feature type="compositionally biased region" description="Basic and acidic residues" evidence="3">
    <location>
        <begin position="10"/>
        <end position="25"/>
    </location>
</feature>
<gene>
    <name evidence="5" type="ORF">HICCMSTLAB_LOCUS8597</name>
</gene>
<feature type="compositionally biased region" description="Low complexity" evidence="3">
    <location>
        <begin position="98"/>
        <end position="107"/>
    </location>
</feature>
<feature type="region of interest" description="Disordered" evidence="3">
    <location>
        <begin position="940"/>
        <end position="971"/>
    </location>
</feature>
<feature type="compositionally biased region" description="Basic and acidic residues" evidence="3">
    <location>
        <begin position="857"/>
        <end position="875"/>
    </location>
</feature>
<feature type="compositionally biased region" description="Basic and acidic residues" evidence="3">
    <location>
        <begin position="485"/>
        <end position="503"/>
    </location>
</feature>
<dbReference type="Gene3D" id="3.30.70.330">
    <property type="match status" value="1"/>
</dbReference>
<feature type="region of interest" description="Disordered" evidence="3">
    <location>
        <begin position="1"/>
        <end position="266"/>
    </location>
</feature>
<feature type="domain" description="RRM" evidence="4">
    <location>
        <begin position="725"/>
        <end position="802"/>
    </location>
</feature>
<dbReference type="OrthoDB" id="5348404at2759"/>
<feature type="region of interest" description="Disordered" evidence="3">
    <location>
        <begin position="296"/>
        <end position="321"/>
    </location>
</feature>
<feature type="non-terminal residue" evidence="5">
    <location>
        <position position="1"/>
    </location>
</feature>
<dbReference type="GO" id="GO:0071011">
    <property type="term" value="C:precatalytic spliceosome"/>
    <property type="evidence" value="ECO:0007669"/>
    <property type="project" value="TreeGrafter"/>
</dbReference>
<feature type="compositionally biased region" description="Polar residues" evidence="3">
    <location>
        <begin position="620"/>
        <end position="635"/>
    </location>
</feature>
<feature type="compositionally biased region" description="Low complexity" evidence="3">
    <location>
        <begin position="179"/>
        <end position="193"/>
    </location>
</feature>
<feature type="compositionally biased region" description="Basic and acidic residues" evidence="3">
    <location>
        <begin position="580"/>
        <end position="602"/>
    </location>
</feature>
<dbReference type="GO" id="GO:0008380">
    <property type="term" value="P:RNA splicing"/>
    <property type="evidence" value="ECO:0007669"/>
    <property type="project" value="TreeGrafter"/>
</dbReference>